<feature type="transmembrane region" description="Helical" evidence="9">
    <location>
        <begin position="790"/>
        <end position="808"/>
    </location>
</feature>
<keyword evidence="5 9" id="KW-1133">Transmembrane helix</keyword>
<protein>
    <recommendedName>
        <fullName evidence="10">G-protein coupled receptors family 1 profile domain-containing protein</fullName>
    </recommendedName>
</protein>
<dbReference type="PROSITE" id="PS50262">
    <property type="entry name" value="G_PROTEIN_RECEP_F1_2"/>
    <property type="match status" value="1"/>
</dbReference>
<evidence type="ECO:0000256" key="3">
    <source>
        <dbReference type="ARBA" id="ARBA00022692"/>
    </source>
</evidence>
<keyword evidence="7 8" id="KW-1015">Disulfide bond</keyword>
<feature type="disulfide bond" evidence="8">
    <location>
        <begin position="102"/>
        <end position="117"/>
    </location>
</feature>
<feature type="transmembrane region" description="Helical" evidence="9">
    <location>
        <begin position="1106"/>
        <end position="1128"/>
    </location>
</feature>
<keyword evidence="3 9" id="KW-0812">Transmembrane</keyword>
<comment type="caution">
    <text evidence="8">Lacks conserved residue(s) required for the propagation of feature annotation.</text>
</comment>
<sequence length="1168" mass="131188">MHDKRYASLQAQKGTVAFAVIQDTHKQARDNKLLMIPVFSLFIISLLASAQAIGNLLNHDVLIQSGLCYYKPTRCETNEFNCRCEDDISGDPPTCIPQSSVCDGQLDCPNSADEIDCFCGLGQFQCYGGGSVRLHQCIDERRVNDDKIDCVNLRDYISESKSFQCADGFYLPLSRKCNGQDDCYDHSDEANCTDCPELKCHCFDGEVNSCGEGNRCFPYYRKCDGYANCPDGSDEWNCSNSCSTENSLRCACNKADRYTCQGEGYVCYAPDETCNGYAKCPDGSDEWNCSSPCNKEAPLRCACNKPNHYTCEGEGNVCYAQEERCDTKIQDKGDNVCVDLSDEVDCTCPEDSFTCSCFRKKFPTCSIRTGCIPLAHVNDGQPDCDSGNDEHFIKAWERVRCGFCDVNLYRLESEAFCRPPWCDNKTCYSIPSSHCKENRCNLTDAICTSHCSHNDSNGNCDVIMQCSDRSVILNQNFCNGKTDCKDGSDEIVFKPGFKCSSKFSPISCVLPQWNLYDNIAQCYDKSDLCFSDDGSLLCFQCLDKRLIISPKQLCDGTIDCYDLSDECLCDNPTLPECIDIFAKSPRCSRINSKYVGSAPGNETGTLCSGSLCENSSKSKVMFSTVCKNKHGDTRASMCDGRPECTDYSDECVSCPNPPAFCNSTCRSYFAMGDRFCDGYVDESWKFLQFTNCSRGFDEVDCPKRFYCRAGRMLSIDTMQRCDGRKDCDMGIDEVNCTDRHYCTAKANGLKSIPKILAPNGKVDCVDGSDEYIPGVFSSAYNMIDNLGLKLWLWFATTLTILGNIYIFFVYKVNLKKKKANAVSSCNHILLINLAFSDGLMGIYLFIILIKDIQLSGIYSEFDYEWRSSFLCSFAGSLCVISSETSCFLMVILTMYRLFAVWFPHRVDSYSIVTWKVAAFFSWIISIFIAITTNFAPYFKSKVIFPNDFSPSDTVSFEHFADFTCRLAVLTNTSNDFDDSSWKTIQSFLEKGFPQYASKGVIGYYGTSSVCMPTLYVSQSDPFWMFSLVIVTLNLLSFFFILTGFSLIVYKLRKSSRQSNSTKGRHITRMNRRIARVIITDFLCWFPICIMAYVSMAGVELPDGVEIFTAGVLLPINSALNPMLYSDYIEVKVERLRKRLFGQRGRLSSMSTTGHRSTIELQTLKQIQD</sequence>
<feature type="disulfide bond" evidence="8">
    <location>
        <begin position="223"/>
        <end position="238"/>
    </location>
</feature>
<feature type="disulfide bond" evidence="8">
    <location>
        <begin position="721"/>
        <end position="736"/>
    </location>
</feature>
<accession>A0ABP0FDK9</accession>
<evidence type="ECO:0000256" key="8">
    <source>
        <dbReference type="PROSITE-ProRule" id="PRU00124"/>
    </source>
</evidence>
<keyword evidence="4" id="KW-0677">Repeat</keyword>
<dbReference type="EMBL" id="CAWYQH010000046">
    <property type="protein sequence ID" value="CAK8677756.1"/>
    <property type="molecule type" value="Genomic_DNA"/>
</dbReference>
<dbReference type="SUPFAM" id="SSF81321">
    <property type="entry name" value="Family A G protein-coupled receptor-like"/>
    <property type="match status" value="1"/>
</dbReference>
<feature type="transmembrane region" description="Helical" evidence="9">
    <location>
        <begin position="916"/>
        <end position="938"/>
    </location>
</feature>
<comment type="caution">
    <text evidence="11">The sequence shown here is derived from an EMBL/GenBank/DDBJ whole genome shotgun (WGS) entry which is preliminary data.</text>
</comment>
<dbReference type="CDD" id="cd00112">
    <property type="entry name" value="LDLa"/>
    <property type="match status" value="3"/>
</dbReference>
<feature type="domain" description="G-protein coupled receptors family 1 profile" evidence="10">
    <location>
        <begin position="802"/>
        <end position="1124"/>
    </location>
</feature>
<dbReference type="SUPFAM" id="SSF57424">
    <property type="entry name" value="LDL receptor-like module"/>
    <property type="match status" value="4"/>
</dbReference>
<dbReference type="InterPro" id="IPR017452">
    <property type="entry name" value="GPCR_Rhodpsn_7TM"/>
</dbReference>
<dbReference type="Pfam" id="PF00001">
    <property type="entry name" value="7tm_1"/>
    <property type="match status" value="1"/>
</dbReference>
<evidence type="ECO:0000256" key="5">
    <source>
        <dbReference type="ARBA" id="ARBA00022989"/>
    </source>
</evidence>
<feature type="transmembrane region" description="Helical" evidence="9">
    <location>
        <begin position="1022"/>
        <end position="1051"/>
    </location>
</feature>
<dbReference type="Gene3D" id="4.10.400.10">
    <property type="entry name" value="Low-density Lipoprotein Receptor"/>
    <property type="match status" value="6"/>
</dbReference>
<keyword evidence="12" id="KW-1185">Reference proteome</keyword>
<dbReference type="PRINTS" id="PR00261">
    <property type="entry name" value="LDLRECEPTOR"/>
</dbReference>
<feature type="transmembrane region" description="Helical" evidence="9">
    <location>
        <begin position="33"/>
        <end position="54"/>
    </location>
</feature>
<keyword evidence="6 9" id="KW-0472">Membrane</keyword>
<feature type="disulfide bond" evidence="8">
    <location>
        <begin position="466"/>
        <end position="484"/>
    </location>
</feature>
<feature type="transmembrane region" description="Helical" evidence="9">
    <location>
        <begin position="1072"/>
        <end position="1094"/>
    </location>
</feature>
<dbReference type="PANTHER" id="PTHR24372">
    <property type="entry name" value="GLYCOPROTEIN HORMONE RECEPTOR"/>
    <property type="match status" value="1"/>
</dbReference>
<name>A0ABP0FDK9_CLALP</name>
<feature type="disulfide bond" evidence="8">
    <location>
        <begin position="165"/>
        <end position="183"/>
    </location>
</feature>
<keyword evidence="2" id="KW-0433">Leucine-rich repeat</keyword>
<dbReference type="SMART" id="SM00192">
    <property type="entry name" value="LDLa"/>
    <property type="match status" value="10"/>
</dbReference>
<dbReference type="InterPro" id="IPR000276">
    <property type="entry name" value="GPCR_Rhodpsn"/>
</dbReference>
<evidence type="ECO:0000256" key="6">
    <source>
        <dbReference type="ARBA" id="ARBA00023136"/>
    </source>
</evidence>
<feature type="disulfide bond" evidence="8">
    <location>
        <begin position="274"/>
        <end position="289"/>
    </location>
</feature>
<feature type="transmembrane region" description="Helical" evidence="9">
    <location>
        <begin position="869"/>
        <end position="895"/>
    </location>
</feature>
<dbReference type="InterPro" id="IPR036055">
    <property type="entry name" value="LDL_receptor-like_sf"/>
</dbReference>
<organism evidence="11 12">
    <name type="scientific">Clavelina lepadiformis</name>
    <name type="common">Light-bulb sea squirt</name>
    <name type="synonym">Ascidia lepadiformis</name>
    <dbReference type="NCBI Taxonomy" id="159417"/>
    <lineage>
        <taxon>Eukaryota</taxon>
        <taxon>Metazoa</taxon>
        <taxon>Chordata</taxon>
        <taxon>Tunicata</taxon>
        <taxon>Ascidiacea</taxon>
        <taxon>Aplousobranchia</taxon>
        <taxon>Clavelinidae</taxon>
        <taxon>Clavelina</taxon>
    </lineage>
</organism>
<evidence type="ECO:0000259" key="10">
    <source>
        <dbReference type="PROSITE" id="PS50262"/>
    </source>
</evidence>
<dbReference type="Pfam" id="PF00057">
    <property type="entry name" value="Ldl_recept_a"/>
    <property type="match status" value="1"/>
</dbReference>
<evidence type="ECO:0000256" key="4">
    <source>
        <dbReference type="ARBA" id="ARBA00022737"/>
    </source>
</evidence>
<evidence type="ECO:0000313" key="11">
    <source>
        <dbReference type="EMBL" id="CAK8677756.1"/>
    </source>
</evidence>
<comment type="subcellular location">
    <subcellularLocation>
        <location evidence="1">Membrane</location>
    </subcellularLocation>
</comment>
<dbReference type="InterPro" id="IPR002172">
    <property type="entry name" value="LDrepeatLR_classA_rpt"/>
</dbReference>
<dbReference type="PROSITE" id="PS50068">
    <property type="entry name" value="LDLRA_2"/>
    <property type="match status" value="8"/>
</dbReference>
<reference evidence="11 12" key="1">
    <citation type="submission" date="2024-02" db="EMBL/GenBank/DDBJ databases">
        <authorList>
            <person name="Daric V."/>
            <person name="Darras S."/>
        </authorList>
    </citation>
    <scope>NUCLEOTIDE SEQUENCE [LARGE SCALE GENOMIC DNA]</scope>
</reference>
<feature type="disulfide bond" evidence="8">
    <location>
        <begin position="177"/>
        <end position="192"/>
    </location>
</feature>
<evidence type="ECO:0000256" key="1">
    <source>
        <dbReference type="ARBA" id="ARBA00004370"/>
    </source>
</evidence>
<dbReference type="Proteomes" id="UP001642483">
    <property type="component" value="Unassembled WGS sequence"/>
</dbReference>
<dbReference type="Gene3D" id="1.20.1070.10">
    <property type="entry name" value="Rhodopsin 7-helix transmembrane proteins"/>
    <property type="match status" value="1"/>
</dbReference>
<proteinExistence type="predicted"/>
<gene>
    <name evidence="11" type="ORF">CVLEPA_LOCUS7753</name>
</gene>
<evidence type="ECO:0000256" key="7">
    <source>
        <dbReference type="ARBA" id="ARBA00023157"/>
    </source>
</evidence>
<dbReference type="PANTHER" id="PTHR24372:SF77">
    <property type="entry name" value="G-PROTEIN COUPLED RECEPTORS FAMILY 1 PROFILE DOMAIN-CONTAINING PROTEIN"/>
    <property type="match status" value="1"/>
</dbReference>
<evidence type="ECO:0000256" key="9">
    <source>
        <dbReference type="SAM" id="Phobius"/>
    </source>
</evidence>
<evidence type="ECO:0000256" key="2">
    <source>
        <dbReference type="ARBA" id="ARBA00022614"/>
    </source>
</evidence>
<feature type="transmembrane region" description="Helical" evidence="9">
    <location>
        <begin position="829"/>
        <end position="849"/>
    </location>
</feature>
<evidence type="ECO:0000313" key="12">
    <source>
        <dbReference type="Proteomes" id="UP001642483"/>
    </source>
</evidence>